<protein>
    <submittedName>
        <fullName evidence="3">DUF1707 domain-containing protein</fullName>
    </submittedName>
</protein>
<keyword evidence="1" id="KW-1133">Transmembrane helix</keyword>
<dbReference type="Proteomes" id="UP001521150">
    <property type="component" value="Unassembled WGS sequence"/>
</dbReference>
<dbReference type="InterPro" id="IPR012551">
    <property type="entry name" value="DUF1707_SHOCT-like"/>
</dbReference>
<evidence type="ECO:0000313" key="3">
    <source>
        <dbReference type="EMBL" id="MCE7005755.1"/>
    </source>
</evidence>
<evidence type="ECO:0000259" key="2">
    <source>
        <dbReference type="Pfam" id="PF08044"/>
    </source>
</evidence>
<gene>
    <name evidence="3" type="ORF">LWC34_23425</name>
</gene>
<evidence type="ECO:0000256" key="1">
    <source>
        <dbReference type="SAM" id="Phobius"/>
    </source>
</evidence>
<dbReference type="RefSeq" id="WP_233727297.1">
    <property type="nucleotide sequence ID" value="NZ_JAJVCN010000002.1"/>
</dbReference>
<comment type="caution">
    <text evidence="3">The sequence shown here is derived from an EMBL/GenBank/DDBJ whole genome shotgun (WGS) entry which is preliminary data.</text>
</comment>
<feature type="transmembrane region" description="Helical" evidence="1">
    <location>
        <begin position="82"/>
        <end position="106"/>
    </location>
</feature>
<dbReference type="EMBL" id="JAJVCN010000002">
    <property type="protein sequence ID" value="MCE7005755.1"/>
    <property type="molecule type" value="Genomic_DNA"/>
</dbReference>
<reference evidence="3 4" key="1">
    <citation type="submission" date="2021-12" db="EMBL/GenBank/DDBJ databases">
        <title>Genome sequence of Kibdelosporangium philippinense ATCC 49844.</title>
        <authorList>
            <person name="Fedorov E.A."/>
            <person name="Omeragic M."/>
            <person name="Shalygina K.F."/>
            <person name="Maclea K.S."/>
        </authorList>
    </citation>
    <scope>NUCLEOTIDE SEQUENCE [LARGE SCALE GENOMIC DNA]</scope>
    <source>
        <strain evidence="3 4">ATCC 49844</strain>
    </source>
</reference>
<feature type="domain" description="DUF1707" evidence="2">
    <location>
        <begin position="10"/>
        <end position="62"/>
    </location>
</feature>
<keyword evidence="1" id="KW-0472">Membrane</keyword>
<keyword evidence="1" id="KW-0812">Transmembrane</keyword>
<dbReference type="Pfam" id="PF08044">
    <property type="entry name" value="DUF1707"/>
    <property type="match status" value="1"/>
</dbReference>
<organism evidence="3 4">
    <name type="scientific">Kibdelosporangium philippinense</name>
    <dbReference type="NCBI Taxonomy" id="211113"/>
    <lineage>
        <taxon>Bacteria</taxon>
        <taxon>Bacillati</taxon>
        <taxon>Actinomycetota</taxon>
        <taxon>Actinomycetes</taxon>
        <taxon>Pseudonocardiales</taxon>
        <taxon>Pseudonocardiaceae</taxon>
        <taxon>Kibdelosporangium</taxon>
    </lineage>
</organism>
<feature type="transmembrane region" description="Helical" evidence="1">
    <location>
        <begin position="112"/>
        <end position="132"/>
    </location>
</feature>
<sequence>MTDDFAPDLVRVTDLDRKAVEARLRMAHTDGSLTLTELDERLANLWLTKTRRDLATLIRDLPAPAPPPPPPKPDNARKAMRVLTAIWLSVSAINLVIWLMVSLISLDPAYPWFLWPMLPPGAVLGVLWWLGVGRTRS</sequence>
<keyword evidence="4" id="KW-1185">Reference proteome</keyword>
<accession>A0ABS8ZFR4</accession>
<evidence type="ECO:0000313" key="4">
    <source>
        <dbReference type="Proteomes" id="UP001521150"/>
    </source>
</evidence>
<proteinExistence type="predicted"/>
<name>A0ABS8ZFR4_9PSEU</name>